<protein>
    <submittedName>
        <fullName evidence="1">Uncharacterized protein</fullName>
    </submittedName>
</protein>
<proteinExistence type="predicted"/>
<evidence type="ECO:0000313" key="1">
    <source>
        <dbReference type="EMBL" id="CAI2362686.1"/>
    </source>
</evidence>
<reference evidence="1" key="1">
    <citation type="submission" date="2023-07" db="EMBL/GenBank/DDBJ databases">
        <authorList>
            <consortium name="AG Swart"/>
            <person name="Singh M."/>
            <person name="Singh A."/>
            <person name="Seah K."/>
            <person name="Emmerich C."/>
        </authorList>
    </citation>
    <scope>NUCLEOTIDE SEQUENCE</scope>
    <source>
        <strain evidence="1">DP1</strain>
    </source>
</reference>
<dbReference type="EMBL" id="CAMPGE010003838">
    <property type="protein sequence ID" value="CAI2362686.1"/>
    <property type="molecule type" value="Genomic_DNA"/>
</dbReference>
<accession>A0AAD1X9I7</accession>
<evidence type="ECO:0000313" key="2">
    <source>
        <dbReference type="Proteomes" id="UP001295684"/>
    </source>
</evidence>
<comment type="caution">
    <text evidence="1">The sequence shown here is derived from an EMBL/GenBank/DDBJ whole genome shotgun (WGS) entry which is preliminary data.</text>
</comment>
<organism evidence="1 2">
    <name type="scientific">Euplotes crassus</name>
    <dbReference type="NCBI Taxonomy" id="5936"/>
    <lineage>
        <taxon>Eukaryota</taxon>
        <taxon>Sar</taxon>
        <taxon>Alveolata</taxon>
        <taxon>Ciliophora</taxon>
        <taxon>Intramacronucleata</taxon>
        <taxon>Spirotrichea</taxon>
        <taxon>Hypotrichia</taxon>
        <taxon>Euplotida</taxon>
        <taxon>Euplotidae</taxon>
        <taxon>Moneuplotes</taxon>
    </lineage>
</organism>
<gene>
    <name evidence="1" type="ORF">ECRASSUSDP1_LOCUS4012</name>
</gene>
<keyword evidence="2" id="KW-1185">Reference proteome</keyword>
<dbReference type="AlphaFoldDB" id="A0AAD1X9I7"/>
<name>A0AAD1X9I7_EUPCR</name>
<sequence>MESAFKCEAQDCSQQASYVYRGTTIYICEEHFQPSQKDHFVKIGNVNGAQEALDVVKKCEDPSLQEESIMLVNDIQRRVTETSKELDSCIDNNQLERYESIEQQIFTIISTIRNSHHFREFCVKHYLSLVCDFLSIDRKKIERFIRKGREQTSYDIQSIQAKDELEKVEAKFTEFNEGTISSIKFSTKTDLKNIYKLITGKSLTLKKIDLRLGLKCAEDVEFIRKIRGHIIPNIPKLVIKNAHIDIRLVKEFLYSFFPAKVGRFHFNHQGEMINYDEFADIILDINPKISEGLFLYKFDLGQFQLESFFKLSTRVLNVGLCFCKLELDLVPNFQYSLKYSKVQTINLDECGLPEFCDWQNHPKDLNLIEGLSCIKNLRKNPIEIYLNKCGMSHSQVRETLDKFGLDSMKILNHSM</sequence>
<dbReference type="Proteomes" id="UP001295684">
    <property type="component" value="Unassembled WGS sequence"/>
</dbReference>